<evidence type="ECO:0000313" key="3">
    <source>
        <dbReference type="Proteomes" id="UP000727654"/>
    </source>
</evidence>
<keyword evidence="3" id="KW-1185">Reference proteome</keyword>
<protein>
    <submittedName>
        <fullName evidence="2">Uncharacterized protein</fullName>
    </submittedName>
</protein>
<dbReference type="RefSeq" id="WP_224079750.1">
    <property type="nucleotide sequence ID" value="NZ_CAJZAI010000004.1"/>
</dbReference>
<evidence type="ECO:0000313" key="2">
    <source>
        <dbReference type="EMBL" id="CAG9172106.1"/>
    </source>
</evidence>
<dbReference type="EMBL" id="CAJZAI010000004">
    <property type="protein sequence ID" value="CAG9172106.1"/>
    <property type="molecule type" value="Genomic_DNA"/>
</dbReference>
<comment type="caution">
    <text evidence="2">The sequence shown here is derived from an EMBL/GenBank/DDBJ whole genome shotgun (WGS) entry which is preliminary data.</text>
</comment>
<gene>
    <name evidence="2" type="ORF">LMG23992_02120</name>
</gene>
<evidence type="ECO:0000256" key="1">
    <source>
        <dbReference type="SAM" id="MobiDB-lite"/>
    </source>
</evidence>
<reference evidence="2 3" key="1">
    <citation type="submission" date="2021-08" db="EMBL/GenBank/DDBJ databases">
        <authorList>
            <person name="Peeters C."/>
        </authorList>
    </citation>
    <scope>NUCLEOTIDE SEQUENCE [LARGE SCALE GENOMIC DNA]</scope>
    <source>
        <strain evidence="2 3">LMG 23992</strain>
    </source>
</reference>
<accession>A0ABM8WX77</accession>
<feature type="region of interest" description="Disordered" evidence="1">
    <location>
        <begin position="162"/>
        <end position="188"/>
    </location>
</feature>
<proteinExistence type="predicted"/>
<organism evidence="2 3">
    <name type="scientific">Cupriavidus laharis</name>
    <dbReference type="NCBI Taxonomy" id="151654"/>
    <lineage>
        <taxon>Bacteria</taxon>
        <taxon>Pseudomonadati</taxon>
        <taxon>Pseudomonadota</taxon>
        <taxon>Betaproteobacteria</taxon>
        <taxon>Burkholderiales</taxon>
        <taxon>Burkholderiaceae</taxon>
        <taxon>Cupriavidus</taxon>
    </lineage>
</organism>
<sequence length="374" mass="41322">MLTLTPRLPPAGGNRSAIRSSPWWRFCFQTRLRGQHFANGGLLRGRIRRPSLPILAGGLEWGIYNSFKFPTHVAYKRLRHAEQPGDFTIAERRRIDQLLPYDLALLLRRQLSREQRRALVADQLKETPQISDRQIGLVLGVDGKTVGAVRAKLESIAEIPQCDRQTKDGRSYPAERATPATTPDPELNPLIAKPAASESHNPIPDVHAMSEAEIERRLAGKDAEGKHRRSDDATTETLDDLGISKGQSSRWQLTEFTERNFSLSEFKDSTGRALLRSGLSTEETPMHFPVLTFDPADTGLTRDRAYEIAQTIARLVHRLDGAAVAVVTIVPREGGPVAIATDEAGRCHLVARLLDGGTALEVVESAEEAELLLA</sequence>
<dbReference type="Proteomes" id="UP000727654">
    <property type="component" value="Unassembled WGS sequence"/>
</dbReference>
<name>A0ABM8WX77_9BURK</name>